<organism evidence="2 3">
    <name type="scientific">Francisella uliginis</name>
    <dbReference type="NCBI Taxonomy" id="573570"/>
    <lineage>
        <taxon>Bacteria</taxon>
        <taxon>Pseudomonadati</taxon>
        <taxon>Pseudomonadota</taxon>
        <taxon>Gammaproteobacteria</taxon>
        <taxon>Thiotrichales</taxon>
        <taxon>Francisellaceae</taxon>
        <taxon>Francisella</taxon>
    </lineage>
</organism>
<evidence type="ECO:0000313" key="3">
    <source>
        <dbReference type="Proteomes" id="UP000184222"/>
    </source>
</evidence>
<dbReference type="Proteomes" id="UP000184222">
    <property type="component" value="Chromosome"/>
</dbReference>
<dbReference type="OrthoDB" id="5606145at2"/>
<feature type="transmembrane region" description="Helical" evidence="1">
    <location>
        <begin position="12"/>
        <end position="30"/>
    </location>
</feature>
<evidence type="ECO:0000256" key="1">
    <source>
        <dbReference type="SAM" id="Phobius"/>
    </source>
</evidence>
<dbReference type="Gene3D" id="2.10.10.90">
    <property type="match status" value="2"/>
</dbReference>
<dbReference type="EMBL" id="CP016796">
    <property type="protein sequence ID" value="API87621.1"/>
    <property type="molecule type" value="Genomic_DNA"/>
</dbReference>
<keyword evidence="1" id="KW-1133">Transmembrane helix</keyword>
<dbReference type="RefSeq" id="WP_072713402.1">
    <property type="nucleotide sequence ID" value="NZ_CP016796.1"/>
</dbReference>
<keyword evidence="1" id="KW-0472">Membrane</keyword>
<proteinExistence type="predicted"/>
<protein>
    <submittedName>
        <fullName evidence="2">Uncharacterized protein</fullName>
    </submittedName>
</protein>
<gene>
    <name evidence="2" type="ORF">F7310_09755</name>
</gene>
<dbReference type="AlphaFoldDB" id="A0A1L4BUU8"/>
<name>A0A1L4BUU8_9GAMM</name>
<accession>A0A1L4BUU8</accession>
<sequence length="760" mass="85648">MKIRNNDNGTALVLAIVIAIIFLSMGYLVYSLTSYNLLLAQQENQSLQDRIAFHQQFVSTVSGSTLTYNSNIPPSGSTAIPNNHTTGAENARFDSFIIPEPGTAMRTIDYYMNVVSGQIAKTVQIKVPSNRQSSADRGLNKTSLALNIPAINFDNLQPQHFNSGSGELTDDRIGYIGDVSIDSNSEVLTLSRPGFADATLDVSNELTDGGSYALSQGWRLNDGNWEVSLGVYDTSSNSASGCLIMTSLDDFTTNFSAQSCIPIAESLTMPDYTYTDCFGTFPILDKYSVCSSGNQYSAGDRCRENDTIYQAQSDTSDTPSRDSVSWRIYYANSDWIQKYDGRAEYQIGDKVLFNDMRFVRISSPGQNRISPFHRQNGDAWRVDDIYLWNDRITYQADDIVIFDYKFYRARRGSQGSQPPNFFDWINLGFHNDNKTALDHLNTCYTTVTPTQDYINCFGVYPAVDGNEICSSSSDYNQGDQCIFEGALLEKWSWLGAWPGANVNWWRTVYPRSNWVMPYSQDLRYDIGDKVIWRNKRFELVSNTGAGTNPGTTSSSGRVVWRVDDIYEWDPNVYSYLEGDIVIHNKGIFYEARRDTMGEEPKRNPLAFDRWRRIGKDFNGSKSKDFLGACDDVVPYTEETNSLLPILGPDVNFLNLGYELSFNALDLDPGNPVAGYSLDDGVYGLVDRYDGRRQEAIMKTNRETSEEYLLTRNTRTPDNWTYYTVKRNIFGIVTLTQNASVSNQFLDVNFDTVDFNSGELL</sequence>
<dbReference type="KEGG" id="frx:F7310_09755"/>
<evidence type="ECO:0000313" key="2">
    <source>
        <dbReference type="EMBL" id="API87621.1"/>
    </source>
</evidence>
<reference evidence="2 3" key="1">
    <citation type="journal article" date="2016" name="Appl. Environ. Microbiol.">
        <title>Whole genome relationships among Francisella bacteria of diverse origin define new species and provide specific regions for detection.</title>
        <authorList>
            <person name="Challacombe J.F."/>
            <person name="Petersen J.M."/>
            <person name="Gallegos-Graves V."/>
            <person name="Hodge D."/>
            <person name="Pillai S."/>
            <person name="Kuske C.R."/>
        </authorList>
    </citation>
    <scope>NUCLEOTIDE SEQUENCE [LARGE SCALE GENOMIC DNA]</scope>
    <source>
        <strain evidence="3">TX07-7310</strain>
    </source>
</reference>
<keyword evidence="1" id="KW-0812">Transmembrane</keyword>
<keyword evidence="3" id="KW-1185">Reference proteome</keyword>
<dbReference type="STRING" id="573570.F7310_09755"/>